<reference evidence="2" key="1">
    <citation type="submission" date="2009-10" db="EMBL/GenBank/DDBJ databases">
        <title>The genome sequence of Streptomyces sviceus strain ATCC 29083.</title>
        <authorList>
            <consortium name="The Broad Institute Genome Sequencing Platform"/>
            <consortium name="Broad Institute Microbial Sequencing Center"/>
            <person name="Fischbach M."/>
            <person name="Godfrey P."/>
            <person name="Ward D."/>
            <person name="Young S."/>
            <person name="Zeng Q."/>
            <person name="Koehrsen M."/>
            <person name="Alvarado L."/>
            <person name="Berlin A.M."/>
            <person name="Bochicchio J."/>
            <person name="Borenstein D."/>
            <person name="Chapman S.B."/>
            <person name="Chen Z."/>
            <person name="Engels R."/>
            <person name="Freedman E."/>
            <person name="Gellesch M."/>
            <person name="Goldberg J."/>
            <person name="Griggs A."/>
            <person name="Gujja S."/>
            <person name="Heilman E.R."/>
            <person name="Heiman D.I."/>
            <person name="Hepburn T.A."/>
            <person name="Howarth C."/>
            <person name="Jen D."/>
            <person name="Larson L."/>
            <person name="Lewis B."/>
            <person name="Mehta T."/>
            <person name="Park D."/>
            <person name="Pearson M."/>
            <person name="Richards J."/>
            <person name="Roberts A."/>
            <person name="Saif S."/>
            <person name="Shea T.D."/>
            <person name="Shenoy N."/>
            <person name="Sisk P."/>
            <person name="Stolte C."/>
            <person name="Sykes S.N."/>
            <person name="Thomson T."/>
            <person name="Walk T."/>
            <person name="White J."/>
            <person name="Yandava C."/>
            <person name="Straight P."/>
            <person name="Clardy J."/>
            <person name="Hung D."/>
            <person name="Kolter R."/>
            <person name="Mekalanos J."/>
            <person name="Walker S."/>
            <person name="Walsh C.T."/>
            <person name="Wieland-Brown L.C."/>
            <person name="Haas B."/>
            <person name="Nusbaum C."/>
            <person name="Birren B."/>
        </authorList>
    </citation>
    <scope>NUCLEOTIDE SEQUENCE [LARGE SCALE GENOMIC DNA]</scope>
    <source>
        <strain evidence="2">ATCC 29083</strain>
    </source>
</reference>
<gene>
    <name evidence="2" type="ORF">SSEG_06362</name>
</gene>
<proteinExistence type="predicted"/>
<evidence type="ECO:0000313" key="2">
    <source>
        <dbReference type="EMBL" id="EDY59640.1"/>
    </source>
</evidence>
<dbReference type="Proteomes" id="UP000002785">
    <property type="component" value="Chromosome"/>
</dbReference>
<dbReference type="AlphaFoldDB" id="B5I3F3"/>
<name>B5I3F3_STRX2</name>
<sequence length="67" mass="6913">MACPNPPENAGRVFGEVSGGGTFYADFASKGGLVAQVAPGRAGLVQIVRSSPPRQRDDIEDRPSGTP</sequence>
<evidence type="ECO:0000313" key="3">
    <source>
        <dbReference type="Proteomes" id="UP000002785"/>
    </source>
</evidence>
<evidence type="ECO:0000256" key="1">
    <source>
        <dbReference type="SAM" id="MobiDB-lite"/>
    </source>
</evidence>
<organism evidence="2 3">
    <name type="scientific">Streptomyces sviceus (strain ATCC 29083 / DSM 924 / JCM 4929 / NBRC 13980 / NCIMB 11184 / NRRL 5439 / UC 5370)</name>
    <dbReference type="NCBI Taxonomy" id="463191"/>
    <lineage>
        <taxon>Bacteria</taxon>
        <taxon>Bacillati</taxon>
        <taxon>Actinomycetota</taxon>
        <taxon>Actinomycetes</taxon>
        <taxon>Kitasatosporales</taxon>
        <taxon>Streptomycetaceae</taxon>
        <taxon>Streptomyces</taxon>
    </lineage>
</organism>
<feature type="compositionally biased region" description="Basic and acidic residues" evidence="1">
    <location>
        <begin position="54"/>
        <end position="67"/>
    </location>
</feature>
<protein>
    <submittedName>
        <fullName evidence="2">Uncharacterized protein</fullName>
    </submittedName>
</protein>
<feature type="region of interest" description="Disordered" evidence="1">
    <location>
        <begin position="47"/>
        <end position="67"/>
    </location>
</feature>
<accession>B5I3F3</accession>
<dbReference type="HOGENOM" id="CLU_2810763_0_0_11"/>
<dbReference type="EMBL" id="CM000951">
    <property type="protein sequence ID" value="EDY59640.1"/>
    <property type="molecule type" value="Genomic_DNA"/>
</dbReference>
<keyword evidence="3" id="KW-1185">Reference proteome</keyword>